<protein>
    <submittedName>
        <fullName evidence="4">Malonate decarboxylase subunit beta</fullName>
    </submittedName>
</protein>
<gene>
    <name evidence="4" type="primary">mdcD</name>
    <name evidence="4" type="ORF">BN1079_02777</name>
</gene>
<dbReference type="Gene3D" id="3.90.226.10">
    <property type="entry name" value="2-enoyl-CoA Hydratase, Chain A, domain 1"/>
    <property type="match status" value="1"/>
</dbReference>
<accession>A0A078LYQ2</accession>
<dbReference type="Proteomes" id="UP000053902">
    <property type="component" value="Unassembled WGS sequence"/>
</dbReference>
<dbReference type="SUPFAM" id="SSF52096">
    <property type="entry name" value="ClpP/crotonase"/>
    <property type="match status" value="1"/>
</dbReference>
<dbReference type="EMBL" id="CCSF01000001">
    <property type="protein sequence ID" value="CDZ95442.1"/>
    <property type="molecule type" value="Genomic_DNA"/>
</dbReference>
<dbReference type="NCBIfam" id="NF005530">
    <property type="entry name" value="PRK07189.1"/>
    <property type="match status" value="1"/>
</dbReference>
<dbReference type="HOGENOM" id="CLU_058025_1_0_6"/>
<evidence type="ECO:0000313" key="4">
    <source>
        <dbReference type="EMBL" id="CDZ95442.1"/>
    </source>
</evidence>
<dbReference type="Pfam" id="PF01039">
    <property type="entry name" value="Carboxyl_trans"/>
    <property type="match status" value="1"/>
</dbReference>
<dbReference type="PANTHER" id="PTHR42995">
    <property type="entry name" value="ACETYL-COENZYME A CARBOXYLASE CARBOXYL TRANSFERASE SUBUNIT BETA, CHLOROPLASTIC"/>
    <property type="match status" value="1"/>
</dbReference>
<dbReference type="InterPro" id="IPR017556">
    <property type="entry name" value="Malonate_beta"/>
</dbReference>
<name>A0A078LYQ2_9PSED</name>
<keyword evidence="2" id="KW-0812">Transmembrane</keyword>
<keyword evidence="2" id="KW-0472">Membrane</keyword>
<dbReference type="InterPro" id="IPR011762">
    <property type="entry name" value="COA_CT_N"/>
</dbReference>
<sequence length="283" mass="29859">MSDIARLLQSRSFVELGARQRARALLDDGSFRELIDPFDRVTSPWLPKQGIVTQADDGVVVAKGSIDGQPAVLAAIEGAFQGGSMGEVGGAKIAGALELAAEDNRNGIPTRAVLLLETGGVRLQEANLGLAAIAEIQAAIVELREYQPVIGVIAGSVGCFGGMGIAAGLCSYLILTREARLGLNGPQVIEQEAGIEEYDSANRPFIWSLTGGEQRHASGLADSYVADDTDAIRAELHKLFAQGKPAQPRSRRHAWFLERLAQAGSGAQLSAADVRAIYQGDAQ</sequence>
<keyword evidence="2" id="KW-1133">Transmembrane helix</keyword>
<dbReference type="GO" id="GO:0016831">
    <property type="term" value="F:carboxy-lyase activity"/>
    <property type="evidence" value="ECO:0007669"/>
    <property type="project" value="InterPro"/>
</dbReference>
<dbReference type="AlphaFoldDB" id="A0A078LYQ2"/>
<dbReference type="GO" id="GO:0003989">
    <property type="term" value="F:acetyl-CoA carboxylase activity"/>
    <property type="evidence" value="ECO:0007669"/>
    <property type="project" value="TreeGrafter"/>
</dbReference>
<proteinExistence type="predicted"/>
<reference evidence="4 5" key="1">
    <citation type="submission" date="2014-07" db="EMBL/GenBank/DDBJ databases">
        <authorList>
            <person name="Urmite Genomes Urmite Genomes"/>
        </authorList>
    </citation>
    <scope>NUCLEOTIDE SEQUENCE [LARGE SCALE GENOMIC DNA]</scope>
    <source>
        <strain evidence="4 5">20_BN</strain>
    </source>
</reference>
<dbReference type="InterPro" id="IPR029045">
    <property type="entry name" value="ClpP/crotonase-like_dom_sf"/>
</dbReference>
<feature type="domain" description="CoA carboxyltransferase N-terminal" evidence="3">
    <location>
        <begin position="1"/>
        <end position="256"/>
    </location>
</feature>
<evidence type="ECO:0000259" key="3">
    <source>
        <dbReference type="PROSITE" id="PS50980"/>
    </source>
</evidence>
<dbReference type="GO" id="GO:0005975">
    <property type="term" value="P:carbohydrate metabolic process"/>
    <property type="evidence" value="ECO:0007669"/>
    <property type="project" value="InterPro"/>
</dbReference>
<keyword evidence="1" id="KW-0808">Transferase</keyword>
<feature type="transmembrane region" description="Helical" evidence="2">
    <location>
        <begin position="149"/>
        <end position="175"/>
    </location>
</feature>
<dbReference type="GO" id="GO:2001295">
    <property type="term" value="P:malonyl-CoA biosynthetic process"/>
    <property type="evidence" value="ECO:0007669"/>
    <property type="project" value="TreeGrafter"/>
</dbReference>
<dbReference type="GO" id="GO:0016740">
    <property type="term" value="F:transferase activity"/>
    <property type="evidence" value="ECO:0007669"/>
    <property type="project" value="UniProtKB-KW"/>
</dbReference>
<dbReference type="STRING" id="1499686.BN1079_02777"/>
<dbReference type="NCBIfam" id="TIGR03133">
    <property type="entry name" value="malonate_beta"/>
    <property type="match status" value="1"/>
</dbReference>
<keyword evidence="5" id="KW-1185">Reference proteome</keyword>
<dbReference type="PROSITE" id="PS50980">
    <property type="entry name" value="COA_CT_NTER"/>
    <property type="match status" value="1"/>
</dbReference>
<evidence type="ECO:0000256" key="1">
    <source>
        <dbReference type="ARBA" id="ARBA00022679"/>
    </source>
</evidence>
<dbReference type="InterPro" id="IPR034733">
    <property type="entry name" value="AcCoA_carboxyl_beta"/>
</dbReference>
<dbReference type="PANTHER" id="PTHR42995:SF1">
    <property type="entry name" value="MALONATE DECARBOXYLASE BETA SUBUNIT"/>
    <property type="match status" value="1"/>
</dbReference>
<evidence type="ECO:0000313" key="5">
    <source>
        <dbReference type="Proteomes" id="UP000053902"/>
    </source>
</evidence>
<dbReference type="RefSeq" id="WP_171819304.1">
    <property type="nucleotide sequence ID" value="NZ_CCSF01000001.1"/>
</dbReference>
<organism evidence="4 5">
    <name type="scientific">Pseudomonas saudiphocaensis</name>
    <dbReference type="NCBI Taxonomy" id="1499686"/>
    <lineage>
        <taxon>Bacteria</taxon>
        <taxon>Pseudomonadati</taxon>
        <taxon>Pseudomonadota</taxon>
        <taxon>Gammaproteobacteria</taxon>
        <taxon>Pseudomonadales</taxon>
        <taxon>Pseudomonadaceae</taxon>
        <taxon>Pseudomonas</taxon>
    </lineage>
</organism>
<evidence type="ECO:0000256" key="2">
    <source>
        <dbReference type="SAM" id="Phobius"/>
    </source>
</evidence>
<dbReference type="eggNOG" id="COG4799">
    <property type="taxonomic scope" value="Bacteria"/>
</dbReference>
<dbReference type="GO" id="GO:0006633">
    <property type="term" value="P:fatty acid biosynthetic process"/>
    <property type="evidence" value="ECO:0007669"/>
    <property type="project" value="TreeGrafter"/>
</dbReference>